<comment type="caution">
    <text evidence="1">The sequence shown here is derived from an EMBL/GenBank/DDBJ whole genome shotgun (WGS) entry which is preliminary data.</text>
</comment>
<evidence type="ECO:0000313" key="1">
    <source>
        <dbReference type="EMBL" id="KAK3081946.1"/>
    </source>
</evidence>
<reference evidence="1" key="1">
    <citation type="submission" date="2024-09" db="EMBL/GenBank/DDBJ databases">
        <title>Black Yeasts Isolated from many extreme environments.</title>
        <authorList>
            <person name="Coleine C."/>
            <person name="Stajich J.E."/>
            <person name="Selbmann L."/>
        </authorList>
    </citation>
    <scope>NUCLEOTIDE SEQUENCE</scope>
    <source>
        <strain evidence="1">CCFEE 5737</strain>
    </source>
</reference>
<accession>A0ACC3DYJ4</accession>
<sequence>MALSEGTWMEVYKVMKEQLALESLQLDGPLFHIEDVDNVADDYPLCTNVTSATSGPDDLLMLLVRGAAEIKQQLDRLIEGPMYIMKIGDVQVSWVCELGRLRAL</sequence>
<gene>
    <name evidence="1" type="ORF">LTS18_010932</name>
</gene>
<dbReference type="Proteomes" id="UP001186974">
    <property type="component" value="Unassembled WGS sequence"/>
</dbReference>
<organism evidence="1 2">
    <name type="scientific">Coniosporium uncinatum</name>
    <dbReference type="NCBI Taxonomy" id="93489"/>
    <lineage>
        <taxon>Eukaryota</taxon>
        <taxon>Fungi</taxon>
        <taxon>Dikarya</taxon>
        <taxon>Ascomycota</taxon>
        <taxon>Pezizomycotina</taxon>
        <taxon>Dothideomycetes</taxon>
        <taxon>Dothideomycetes incertae sedis</taxon>
        <taxon>Coniosporium</taxon>
    </lineage>
</organism>
<keyword evidence="2" id="KW-1185">Reference proteome</keyword>
<name>A0ACC3DYJ4_9PEZI</name>
<evidence type="ECO:0000313" key="2">
    <source>
        <dbReference type="Proteomes" id="UP001186974"/>
    </source>
</evidence>
<protein>
    <submittedName>
        <fullName evidence="1">Uncharacterized protein</fullName>
    </submittedName>
</protein>
<proteinExistence type="predicted"/>
<dbReference type="EMBL" id="JAWDJW010000031">
    <property type="protein sequence ID" value="KAK3081946.1"/>
    <property type="molecule type" value="Genomic_DNA"/>
</dbReference>